<feature type="domain" description="DNA replication complex GINS protein SLD5 C-terminal" evidence="8">
    <location>
        <begin position="157"/>
        <end position="211"/>
    </location>
</feature>
<evidence type="ECO:0000256" key="5">
    <source>
        <dbReference type="ARBA" id="ARBA00023242"/>
    </source>
</evidence>
<dbReference type="Gene3D" id="1.20.58.1030">
    <property type="match status" value="1"/>
</dbReference>
<accession>A0A1V9YPT1</accession>
<proteinExistence type="inferred from homology"/>
<dbReference type="Pfam" id="PF16922">
    <property type="entry name" value="SLD5_C"/>
    <property type="match status" value="1"/>
</dbReference>
<keyword evidence="4 6" id="KW-0235">DNA replication</keyword>
<dbReference type="InterPro" id="IPR036224">
    <property type="entry name" value="GINS_bundle-like_dom_sf"/>
</dbReference>
<dbReference type="STRING" id="1202772.A0A1V9YPT1"/>
<feature type="domain" description="GINS subunit" evidence="7">
    <location>
        <begin position="65"/>
        <end position="136"/>
    </location>
</feature>
<evidence type="ECO:0000259" key="8">
    <source>
        <dbReference type="Pfam" id="PF16922"/>
    </source>
</evidence>
<evidence type="ECO:0000313" key="9">
    <source>
        <dbReference type="EMBL" id="OQR87755.1"/>
    </source>
</evidence>
<dbReference type="InterPro" id="IPR038749">
    <property type="entry name" value="Sld5_GINS_A"/>
</dbReference>
<dbReference type="InterPro" id="IPR021151">
    <property type="entry name" value="GINS_A"/>
</dbReference>
<dbReference type="InterPro" id="IPR008591">
    <property type="entry name" value="GINS_Sld5"/>
</dbReference>
<dbReference type="InterPro" id="IPR031633">
    <property type="entry name" value="SLD5_C"/>
</dbReference>
<evidence type="ECO:0000259" key="7">
    <source>
        <dbReference type="Pfam" id="PF05916"/>
    </source>
</evidence>
<evidence type="ECO:0000256" key="3">
    <source>
        <dbReference type="ARBA" id="ARBA00014804"/>
    </source>
</evidence>
<sequence>MAASFAEDIPEDNLNEDVDHLRVAWVNELNSPEILDFKGELLEDMFEQVQNQQAFVDEIARDQAKMTEERAFANKLYQMEIDRIKYMIASYLRIRLAKIEKHTRHVLAVLVSRLSQAEVDYATKYLEMLESHFNDLALSKFPLEQRKLDAPDMIDTPDLDLFVFCQSQEDIGQVQCDDRGAEHINVRKGDRHVLRYRAVQSFVNDGTMALL</sequence>
<dbReference type="CDD" id="cd21692">
    <property type="entry name" value="GINS_B_Sld5"/>
    <property type="match status" value="1"/>
</dbReference>
<dbReference type="EMBL" id="JNBR01001424">
    <property type="protein sequence ID" value="OQR87755.1"/>
    <property type="molecule type" value="Genomic_DNA"/>
</dbReference>
<dbReference type="Proteomes" id="UP000243579">
    <property type="component" value="Unassembled WGS sequence"/>
</dbReference>
<organism evidence="9 10">
    <name type="scientific">Achlya hypogyna</name>
    <name type="common">Oomycete</name>
    <name type="synonym">Protoachlya hypogyna</name>
    <dbReference type="NCBI Taxonomy" id="1202772"/>
    <lineage>
        <taxon>Eukaryota</taxon>
        <taxon>Sar</taxon>
        <taxon>Stramenopiles</taxon>
        <taxon>Oomycota</taxon>
        <taxon>Saprolegniomycetes</taxon>
        <taxon>Saprolegniales</taxon>
        <taxon>Achlyaceae</taxon>
        <taxon>Achlya</taxon>
    </lineage>
</organism>
<dbReference type="PANTHER" id="PTHR21206">
    <property type="entry name" value="SLD5 PROTEIN"/>
    <property type="match status" value="1"/>
</dbReference>
<dbReference type="PIRSF" id="PIRSF007764">
    <property type="entry name" value="Sld5"/>
    <property type="match status" value="1"/>
</dbReference>
<dbReference type="OrthoDB" id="338231at2759"/>
<dbReference type="GO" id="GO:0006261">
    <property type="term" value="P:DNA-templated DNA replication"/>
    <property type="evidence" value="ECO:0007669"/>
    <property type="project" value="InterPro"/>
</dbReference>
<dbReference type="SUPFAM" id="SSF160059">
    <property type="entry name" value="PriA/YqbF domain"/>
    <property type="match status" value="1"/>
</dbReference>
<dbReference type="AlphaFoldDB" id="A0A1V9YPT1"/>
<keyword evidence="10" id="KW-1185">Reference proteome</keyword>
<evidence type="ECO:0000256" key="6">
    <source>
        <dbReference type="PIRNR" id="PIRNR007764"/>
    </source>
</evidence>
<comment type="subcellular location">
    <subcellularLocation>
        <location evidence="1 6">Nucleus</location>
    </subcellularLocation>
</comment>
<protein>
    <recommendedName>
        <fullName evidence="3 6">DNA replication complex GINS protein SLD5</fullName>
    </recommendedName>
</protein>
<dbReference type="PANTHER" id="PTHR21206:SF0">
    <property type="entry name" value="DNA REPLICATION COMPLEX GINS PROTEIN SLD5"/>
    <property type="match status" value="1"/>
</dbReference>
<evidence type="ECO:0000256" key="2">
    <source>
        <dbReference type="ARBA" id="ARBA00008187"/>
    </source>
</evidence>
<comment type="similarity">
    <text evidence="2 6">Belongs to the GINS4/SLD5 family.</text>
</comment>
<keyword evidence="5 6" id="KW-0539">Nucleus</keyword>
<dbReference type="CDD" id="cd11711">
    <property type="entry name" value="GINS_A_Sld5"/>
    <property type="match status" value="1"/>
</dbReference>
<evidence type="ECO:0000313" key="10">
    <source>
        <dbReference type="Proteomes" id="UP000243579"/>
    </source>
</evidence>
<evidence type="ECO:0000256" key="1">
    <source>
        <dbReference type="ARBA" id="ARBA00004123"/>
    </source>
</evidence>
<reference evidence="9 10" key="1">
    <citation type="journal article" date="2014" name="Genome Biol. Evol.">
        <title>The secreted proteins of Achlya hypogyna and Thraustotheca clavata identify the ancestral oomycete secretome and reveal gene acquisitions by horizontal gene transfer.</title>
        <authorList>
            <person name="Misner I."/>
            <person name="Blouin N."/>
            <person name="Leonard G."/>
            <person name="Richards T.A."/>
            <person name="Lane C.E."/>
        </authorList>
    </citation>
    <scope>NUCLEOTIDE SEQUENCE [LARGE SCALE GENOMIC DNA]</scope>
    <source>
        <strain evidence="9 10">ATCC 48635</strain>
    </source>
</reference>
<gene>
    <name evidence="9" type="ORF">ACHHYP_08099</name>
</gene>
<dbReference type="SUPFAM" id="SSF158573">
    <property type="entry name" value="GINS helical bundle-like"/>
    <property type="match status" value="1"/>
</dbReference>
<dbReference type="Pfam" id="PF05916">
    <property type="entry name" value="Sld5"/>
    <property type="match status" value="1"/>
</dbReference>
<evidence type="ECO:0000256" key="4">
    <source>
        <dbReference type="ARBA" id="ARBA00022705"/>
    </source>
</evidence>
<dbReference type="GO" id="GO:0000811">
    <property type="term" value="C:GINS complex"/>
    <property type="evidence" value="ECO:0007669"/>
    <property type="project" value="UniProtKB-UniRule"/>
</dbReference>
<dbReference type="GO" id="GO:0000727">
    <property type="term" value="P:double-strand break repair via break-induced replication"/>
    <property type="evidence" value="ECO:0007669"/>
    <property type="project" value="TreeGrafter"/>
</dbReference>
<comment type="caution">
    <text evidence="9">The sequence shown here is derived from an EMBL/GenBank/DDBJ whole genome shotgun (WGS) entry which is preliminary data.</text>
</comment>
<name>A0A1V9YPT1_ACHHY</name>
<comment type="function">
    <text evidence="6">The GINS complex plays an essential role in the initiation of DNA replication.</text>
</comment>